<reference evidence="2" key="1">
    <citation type="journal article" date="2022" name="DNA Res.">
        <title>Genome analysis of five recently described species of the CUG-Ser clade uncovers Candida theae as a new hybrid lineage with pathogenic potential in the Candida parapsilosis species complex.</title>
        <authorList>
            <person name="Mixao V."/>
            <person name="Del Olmo V."/>
            <person name="Hegedusova E."/>
            <person name="Saus E."/>
            <person name="Pryszcz L."/>
            <person name="Cillingova A."/>
            <person name="Nosek J."/>
            <person name="Gabaldon T."/>
        </authorList>
    </citation>
    <scope>NUCLEOTIDE SEQUENCE</scope>
    <source>
        <strain evidence="2">CBS 10844</strain>
    </source>
</reference>
<feature type="region of interest" description="Disordered" evidence="1">
    <location>
        <begin position="43"/>
        <end position="64"/>
    </location>
</feature>
<feature type="compositionally biased region" description="Polar residues" evidence="1">
    <location>
        <begin position="45"/>
        <end position="64"/>
    </location>
</feature>
<keyword evidence="3" id="KW-1185">Reference proteome</keyword>
<comment type="caution">
    <text evidence="2">The sequence shown here is derived from an EMBL/GenBank/DDBJ whole genome shotgun (WGS) entry which is preliminary data.</text>
</comment>
<feature type="region of interest" description="Disordered" evidence="1">
    <location>
        <begin position="110"/>
        <end position="135"/>
    </location>
</feature>
<dbReference type="RefSeq" id="XP_049180790.1">
    <property type="nucleotide sequence ID" value="XM_049323326.1"/>
</dbReference>
<dbReference type="EMBL" id="JAHUZD010000069">
    <property type="protein sequence ID" value="KAI3405045.2"/>
    <property type="molecule type" value="Genomic_DNA"/>
</dbReference>
<dbReference type="GeneID" id="73379747"/>
<dbReference type="Proteomes" id="UP001202479">
    <property type="component" value="Unassembled WGS sequence"/>
</dbReference>
<accession>A0AAI9WYP3</accession>
<feature type="compositionally biased region" description="Polar residues" evidence="1">
    <location>
        <begin position="120"/>
        <end position="131"/>
    </location>
</feature>
<evidence type="ECO:0000256" key="1">
    <source>
        <dbReference type="SAM" id="MobiDB-lite"/>
    </source>
</evidence>
<evidence type="ECO:0000313" key="3">
    <source>
        <dbReference type="Proteomes" id="UP001202479"/>
    </source>
</evidence>
<name>A0AAI9WYP3_9ASCO</name>
<organism evidence="2 3">
    <name type="scientific">Candida oxycetoniae</name>
    <dbReference type="NCBI Taxonomy" id="497107"/>
    <lineage>
        <taxon>Eukaryota</taxon>
        <taxon>Fungi</taxon>
        <taxon>Dikarya</taxon>
        <taxon>Ascomycota</taxon>
        <taxon>Saccharomycotina</taxon>
        <taxon>Pichiomycetes</taxon>
        <taxon>Debaryomycetaceae</taxon>
        <taxon>Candida/Lodderomyces clade</taxon>
        <taxon>Candida</taxon>
    </lineage>
</organism>
<sequence length="269" mass="30681">MLKEPIRGPITPSELLNDVEKLQNTRTSSIEHLPAFSFSKKPVSACSSETTGSNITTGLSQGTSKSKIKLSQPCEIMNFDYDEQIRYPRMRNGYFDISSSPRKGSFKKTASLEHEEAVTKSGNYEPTTKSGNYEPATFDINPTIRRFSTHVNDNLGQEYKKNNYIYGDSFESNLNLIHEMRKPMMTPAVLRPPAETKPPQFLTASYTIINIAENENPHIHNLPEFRYLKKFKRLKITQGYADLEEDANTSDRRMSIVDDVTTDWSWSSF</sequence>
<evidence type="ECO:0000313" key="2">
    <source>
        <dbReference type="EMBL" id="KAI3405045.2"/>
    </source>
</evidence>
<dbReference type="AlphaFoldDB" id="A0AAI9WYP3"/>
<proteinExistence type="predicted"/>
<gene>
    <name evidence="2" type="ORF">KGF56_002130</name>
</gene>
<protein>
    <submittedName>
        <fullName evidence="2">Uncharacterized protein</fullName>
    </submittedName>
</protein>